<reference evidence="2 3" key="1">
    <citation type="journal article" date="2016" name="Genome Biol. Evol.">
        <title>Gene Family Evolution Reflects Adaptation to Soil Environmental Stressors in the Genome of the Collembolan Orchesella cincta.</title>
        <authorList>
            <person name="Faddeeva-Vakhrusheva A."/>
            <person name="Derks M.F."/>
            <person name="Anvar S.Y."/>
            <person name="Agamennone V."/>
            <person name="Suring W."/>
            <person name="Smit S."/>
            <person name="van Straalen N.M."/>
            <person name="Roelofs D."/>
        </authorList>
    </citation>
    <scope>NUCLEOTIDE SEQUENCE [LARGE SCALE GENOMIC DNA]</scope>
    <source>
        <tissue evidence="2">Mixed pool</tissue>
    </source>
</reference>
<feature type="compositionally biased region" description="Acidic residues" evidence="1">
    <location>
        <begin position="679"/>
        <end position="692"/>
    </location>
</feature>
<feature type="region of interest" description="Disordered" evidence="1">
    <location>
        <begin position="910"/>
        <end position="959"/>
    </location>
</feature>
<dbReference type="OrthoDB" id="10692710at2759"/>
<name>A0A1D2N651_ORCCI</name>
<feature type="compositionally biased region" description="Low complexity" evidence="1">
    <location>
        <begin position="374"/>
        <end position="387"/>
    </location>
</feature>
<feature type="compositionally biased region" description="Polar residues" evidence="1">
    <location>
        <begin position="929"/>
        <end position="940"/>
    </location>
</feature>
<feature type="compositionally biased region" description="Low complexity" evidence="1">
    <location>
        <begin position="21"/>
        <end position="39"/>
    </location>
</feature>
<feature type="region of interest" description="Disordered" evidence="1">
    <location>
        <begin position="725"/>
        <end position="748"/>
    </location>
</feature>
<proteinExistence type="predicted"/>
<evidence type="ECO:0000313" key="3">
    <source>
        <dbReference type="Proteomes" id="UP000094527"/>
    </source>
</evidence>
<comment type="caution">
    <text evidence="2">The sequence shown here is derived from an EMBL/GenBank/DDBJ whole genome shotgun (WGS) entry which is preliminary data.</text>
</comment>
<feature type="region of interest" description="Disordered" evidence="1">
    <location>
        <begin position="503"/>
        <end position="523"/>
    </location>
</feature>
<protein>
    <submittedName>
        <fullName evidence="2">Uncharacterized protein</fullName>
    </submittedName>
</protein>
<feature type="compositionally biased region" description="Low complexity" evidence="1">
    <location>
        <begin position="941"/>
        <end position="950"/>
    </location>
</feature>
<feature type="compositionally biased region" description="Gly residues" evidence="1">
    <location>
        <begin position="40"/>
        <end position="49"/>
    </location>
</feature>
<feature type="compositionally biased region" description="Low complexity" evidence="1">
    <location>
        <begin position="505"/>
        <end position="519"/>
    </location>
</feature>
<dbReference type="InterPro" id="IPR042779">
    <property type="entry name" value="MISP/MISP3-like"/>
</dbReference>
<dbReference type="EMBL" id="LJIJ01000190">
    <property type="protein sequence ID" value="ODN00711.1"/>
    <property type="molecule type" value="Genomic_DNA"/>
</dbReference>
<feature type="region of interest" description="Disordered" evidence="1">
    <location>
        <begin position="1103"/>
        <end position="1167"/>
    </location>
</feature>
<feature type="compositionally biased region" description="Low complexity" evidence="1">
    <location>
        <begin position="56"/>
        <end position="65"/>
    </location>
</feature>
<dbReference type="PANTHER" id="PTHR18839">
    <property type="entry name" value="MITOTIC INTERACTOR AND SUBSTRATE OF PLK1 MISP FAMILY MEMBER"/>
    <property type="match status" value="1"/>
</dbReference>
<feature type="compositionally biased region" description="Polar residues" evidence="1">
    <location>
        <begin position="789"/>
        <end position="803"/>
    </location>
</feature>
<feature type="region of interest" description="Disordered" evidence="1">
    <location>
        <begin position="1023"/>
        <end position="1047"/>
    </location>
</feature>
<gene>
    <name evidence="2" type="ORF">Ocin01_05969</name>
</gene>
<feature type="region of interest" description="Disordered" evidence="1">
    <location>
        <begin position="660"/>
        <end position="692"/>
    </location>
</feature>
<dbReference type="PANTHER" id="PTHR18839:SF0">
    <property type="entry name" value="MITOTIC INTERACTOR AND SUBSTRATE OF PLK1 ISOFORM X1-RELATED"/>
    <property type="match status" value="1"/>
</dbReference>
<feature type="compositionally biased region" description="Basic and acidic residues" evidence="1">
    <location>
        <begin position="445"/>
        <end position="463"/>
    </location>
</feature>
<sequence>MATKAKLTLSQLLFRRTSTSNNAYANNNGSGSVNNSSNNNGGGGGGSGGDSHNRHNPQQQQTQQHHNSHSYPPRKVSASFGTVSSSRSGYYEFAPPSPEPPNKKVESQPQLQGILKKPNRNEDGSGSTSKMTKSALHRSRSNPNPNINPLKEVSWSCPTLEKRREVILNYFERIILENKQEQQLGTRNKPNIPVDGMENGGGGGGGEPIYEEISDFKNLNNPERTGSLKPKVHPKKVRMNIPQDHKSNSGGSPIYDKVLCRSHSMIEPYVLSNYDVIAPPSGPPSNQSVYENFKPDNDYGMMSKGWRPAGRSHSFHDNFRSSSGPSSDINGNYNIKMNEVYADTNQLYAKVCKRKKAKLSDRYQNQSQNQHQVSTSSSSYANSSSSSDSHDDDLGMEVSCSNIVTMIPVVMPASFSASCLSLTSSTDNNNDERNNNSYPHHYHQQHHDNSHHYSEKRMPDKDIGQMGLIDNNGHNRNRNNLSVIHLLATYDPSKEMEEFIPITHSASSSSSSSSSSTSSDELELVNSLGGQSVVKVTQRVDQHKKNLLETTKNLLLLTPSDSEDEDLCERKSLLKMDILNDSGYQNEKFGMMDEEDRGFDSFLDENDSGSGDNPFKADRTFAQLQQGVPPEALKKKAASVLDLINSEISDLHMRELELKKIHGDNSPTPPTKSEKEEGNTEEFEEGNSSCEEDFSDSAIEYDGFTTNGSNSSGQVSPHENLNEMNRHQEEETVVPSTDKPDKGDIKVRPLIEEEDRSIKFGLLEETPIEREIRLTREREEEFRRLNNLTGPTTSTPVKTNTSYEALEDEQKIEQNYRSSASPSRGESGKDLQYEMATARFKREIEENMKREKELVLEGRLKKGESELIPEVESPQENKNVEAAVSSVVVAPVEPVVQEMPRRPVLAKLLKDQLEAGASPPPAPKRGRTPTKSTGSLNYPNSPGGPASSGSSGVGGSLPVGLGRANFTSMEKYILQSSFNYMNATNNANKIGEEQTNNMVEPVKQPQYTPAPIHENPLRIIQKVTNDEDSGDEKDMEEKPKRRYIPAQDKIQKEIQELVMREKELNLTRAKWKSTLDMPEALKEDELNTQSTSSASLHNINSVAVEETNSNDTITTPTTTTPTEDEPKESEIKPVEESKLKLWQRDSFNDDDMRPVPRPKAPARRRNSLLISQWEERIRQQQQMNSKK</sequence>
<feature type="region of interest" description="Disordered" evidence="1">
    <location>
        <begin position="21"/>
        <end position="152"/>
    </location>
</feature>
<feature type="compositionally biased region" description="Polar residues" evidence="1">
    <location>
        <begin position="362"/>
        <end position="373"/>
    </location>
</feature>
<feature type="compositionally biased region" description="Basic and acidic residues" evidence="1">
    <location>
        <begin position="1128"/>
        <end position="1154"/>
    </location>
</feature>
<feature type="compositionally biased region" description="Polar residues" evidence="1">
    <location>
        <begin position="815"/>
        <end position="824"/>
    </location>
</feature>
<evidence type="ECO:0000256" key="1">
    <source>
        <dbReference type="SAM" id="MobiDB-lite"/>
    </source>
</evidence>
<accession>A0A1D2N651</accession>
<feature type="compositionally biased region" description="Basic and acidic residues" evidence="1">
    <location>
        <begin position="738"/>
        <end position="748"/>
    </location>
</feature>
<evidence type="ECO:0000313" key="2">
    <source>
        <dbReference type="EMBL" id="ODN00711.1"/>
    </source>
</evidence>
<feature type="compositionally biased region" description="Low complexity" evidence="1">
    <location>
        <begin position="1106"/>
        <end position="1121"/>
    </location>
</feature>
<feature type="region of interest" description="Disordered" evidence="1">
    <location>
        <begin position="359"/>
        <end position="394"/>
    </location>
</feature>
<feature type="region of interest" description="Disordered" evidence="1">
    <location>
        <begin position="426"/>
        <end position="477"/>
    </location>
</feature>
<keyword evidence="3" id="KW-1185">Reference proteome</keyword>
<feature type="compositionally biased region" description="Polar residues" evidence="1">
    <location>
        <begin position="704"/>
        <end position="719"/>
    </location>
</feature>
<feature type="region of interest" description="Disordered" evidence="1">
    <location>
        <begin position="783"/>
        <end position="831"/>
    </location>
</feature>
<dbReference type="AlphaFoldDB" id="A0A1D2N651"/>
<feature type="region of interest" description="Disordered" evidence="1">
    <location>
        <begin position="700"/>
        <end position="719"/>
    </location>
</feature>
<dbReference type="Proteomes" id="UP000094527">
    <property type="component" value="Unassembled WGS sequence"/>
</dbReference>
<organism evidence="2 3">
    <name type="scientific">Orchesella cincta</name>
    <name type="common">Springtail</name>
    <name type="synonym">Podura cincta</name>
    <dbReference type="NCBI Taxonomy" id="48709"/>
    <lineage>
        <taxon>Eukaryota</taxon>
        <taxon>Metazoa</taxon>
        <taxon>Ecdysozoa</taxon>
        <taxon>Arthropoda</taxon>
        <taxon>Hexapoda</taxon>
        <taxon>Collembola</taxon>
        <taxon>Entomobryomorpha</taxon>
        <taxon>Entomobryoidea</taxon>
        <taxon>Orchesellidae</taxon>
        <taxon>Orchesellinae</taxon>
        <taxon>Orchesella</taxon>
    </lineage>
</organism>
<feature type="compositionally biased region" description="Polar residues" evidence="1">
    <location>
        <begin position="79"/>
        <end position="88"/>
    </location>
</feature>